<dbReference type="GO" id="GO:0003677">
    <property type="term" value="F:DNA binding"/>
    <property type="evidence" value="ECO:0007669"/>
    <property type="project" value="UniProtKB-KW"/>
</dbReference>
<keyword evidence="4" id="KW-0804">Transcription</keyword>
<dbReference type="GO" id="GO:0006351">
    <property type="term" value="P:DNA-templated transcription"/>
    <property type="evidence" value="ECO:0007669"/>
    <property type="project" value="InterPro"/>
</dbReference>
<dbReference type="GeneID" id="34609569"/>
<dbReference type="SUPFAM" id="SSF57701">
    <property type="entry name" value="Zn2/Cys6 DNA-binding domain"/>
    <property type="match status" value="1"/>
</dbReference>
<dbReference type="VEuPathDB" id="FungiDB:ASPZODRAFT_132740"/>
<reference evidence="9" key="1">
    <citation type="journal article" date="2017" name="Genome Biol.">
        <title>Comparative genomics reveals high biological diversity and specific adaptations in the industrially and medically important fungal genus Aspergillus.</title>
        <authorList>
            <person name="de Vries R.P."/>
            <person name="Riley R."/>
            <person name="Wiebenga A."/>
            <person name="Aguilar-Osorio G."/>
            <person name="Amillis S."/>
            <person name="Uchima C.A."/>
            <person name="Anderluh G."/>
            <person name="Asadollahi M."/>
            <person name="Askin M."/>
            <person name="Barry K."/>
            <person name="Battaglia E."/>
            <person name="Bayram O."/>
            <person name="Benocci T."/>
            <person name="Braus-Stromeyer S.A."/>
            <person name="Caldana C."/>
            <person name="Canovas D."/>
            <person name="Cerqueira G.C."/>
            <person name="Chen F."/>
            <person name="Chen W."/>
            <person name="Choi C."/>
            <person name="Clum A."/>
            <person name="Dos Santos R.A."/>
            <person name="Damasio A.R."/>
            <person name="Diallinas G."/>
            <person name="Emri T."/>
            <person name="Fekete E."/>
            <person name="Flipphi M."/>
            <person name="Freyberg S."/>
            <person name="Gallo A."/>
            <person name="Gournas C."/>
            <person name="Habgood R."/>
            <person name="Hainaut M."/>
            <person name="Harispe M.L."/>
            <person name="Henrissat B."/>
            <person name="Hilden K.S."/>
            <person name="Hope R."/>
            <person name="Hossain A."/>
            <person name="Karabika E."/>
            <person name="Karaffa L."/>
            <person name="Karanyi Z."/>
            <person name="Krasevec N."/>
            <person name="Kuo A."/>
            <person name="Kusch H."/>
            <person name="LaButti K."/>
            <person name="Lagendijk E.L."/>
            <person name="Lapidus A."/>
            <person name="Levasseur A."/>
            <person name="Lindquist E."/>
            <person name="Lipzen A."/>
            <person name="Logrieco A.F."/>
            <person name="MacCabe A."/>
            <person name="Maekelae M.R."/>
            <person name="Malavazi I."/>
            <person name="Melin P."/>
            <person name="Meyer V."/>
            <person name="Mielnichuk N."/>
            <person name="Miskei M."/>
            <person name="Molnar A.P."/>
            <person name="Mule G."/>
            <person name="Ngan C.Y."/>
            <person name="Orejas M."/>
            <person name="Orosz E."/>
            <person name="Ouedraogo J.P."/>
            <person name="Overkamp K.M."/>
            <person name="Park H.-S."/>
            <person name="Perrone G."/>
            <person name="Piumi F."/>
            <person name="Punt P.J."/>
            <person name="Ram A.F."/>
            <person name="Ramon A."/>
            <person name="Rauscher S."/>
            <person name="Record E."/>
            <person name="Riano-Pachon D.M."/>
            <person name="Robert V."/>
            <person name="Roehrig J."/>
            <person name="Ruller R."/>
            <person name="Salamov A."/>
            <person name="Salih N.S."/>
            <person name="Samson R.A."/>
            <person name="Sandor E."/>
            <person name="Sanguinetti M."/>
            <person name="Schuetze T."/>
            <person name="Sepcic K."/>
            <person name="Shelest E."/>
            <person name="Sherlock G."/>
            <person name="Sophianopoulou V."/>
            <person name="Squina F.M."/>
            <person name="Sun H."/>
            <person name="Susca A."/>
            <person name="Todd R.B."/>
            <person name="Tsang A."/>
            <person name="Unkles S.E."/>
            <person name="van de Wiele N."/>
            <person name="van Rossen-Uffink D."/>
            <person name="Oliveira J.V."/>
            <person name="Vesth T.C."/>
            <person name="Visser J."/>
            <person name="Yu J.-H."/>
            <person name="Zhou M."/>
            <person name="Andersen M.R."/>
            <person name="Archer D.B."/>
            <person name="Baker S.E."/>
            <person name="Benoit I."/>
            <person name="Brakhage A.A."/>
            <person name="Braus G.H."/>
            <person name="Fischer R."/>
            <person name="Frisvad J.C."/>
            <person name="Goldman G.H."/>
            <person name="Houbraken J."/>
            <person name="Oakley B."/>
            <person name="Pocsi I."/>
            <person name="Scazzocchio C."/>
            <person name="Seiboth B."/>
            <person name="vanKuyk P.A."/>
            <person name="Wortman J."/>
            <person name="Dyer P.S."/>
            <person name="Grigoriev I.V."/>
        </authorList>
    </citation>
    <scope>NUCLEOTIDE SEQUENCE [LARGE SCALE GENOMIC DNA]</scope>
    <source>
        <strain evidence="9">CBS 506.65</strain>
    </source>
</reference>
<evidence type="ECO:0000256" key="1">
    <source>
        <dbReference type="ARBA" id="ARBA00022723"/>
    </source>
</evidence>
<dbReference type="CDD" id="cd12148">
    <property type="entry name" value="fungal_TF_MHR"/>
    <property type="match status" value="1"/>
</dbReference>
<dbReference type="AlphaFoldDB" id="A0A1L9SHP9"/>
<dbReference type="STRING" id="1073090.A0A1L9SHP9"/>
<proteinExistence type="predicted"/>
<keyword evidence="9" id="KW-1185">Reference proteome</keyword>
<dbReference type="InterPro" id="IPR001138">
    <property type="entry name" value="Zn2Cys6_DnaBD"/>
</dbReference>
<organism evidence="8 9">
    <name type="scientific">Penicilliopsis zonata CBS 506.65</name>
    <dbReference type="NCBI Taxonomy" id="1073090"/>
    <lineage>
        <taxon>Eukaryota</taxon>
        <taxon>Fungi</taxon>
        <taxon>Dikarya</taxon>
        <taxon>Ascomycota</taxon>
        <taxon>Pezizomycotina</taxon>
        <taxon>Eurotiomycetes</taxon>
        <taxon>Eurotiomycetidae</taxon>
        <taxon>Eurotiales</taxon>
        <taxon>Aspergillaceae</taxon>
        <taxon>Penicilliopsis</taxon>
    </lineage>
</organism>
<gene>
    <name evidence="8" type="ORF">ASPZODRAFT_132740</name>
</gene>
<dbReference type="EMBL" id="KV878342">
    <property type="protein sequence ID" value="OJJ46643.1"/>
    <property type="molecule type" value="Genomic_DNA"/>
</dbReference>
<keyword evidence="5" id="KW-0539">Nucleus</keyword>
<dbReference type="InterPro" id="IPR050797">
    <property type="entry name" value="Carb_Metab_Trans_Reg"/>
</dbReference>
<dbReference type="CDD" id="cd00067">
    <property type="entry name" value="GAL4"/>
    <property type="match status" value="1"/>
</dbReference>
<dbReference type="InterPro" id="IPR036864">
    <property type="entry name" value="Zn2-C6_fun-type_DNA-bd_sf"/>
</dbReference>
<evidence type="ECO:0000256" key="2">
    <source>
        <dbReference type="ARBA" id="ARBA00023015"/>
    </source>
</evidence>
<evidence type="ECO:0000313" key="9">
    <source>
        <dbReference type="Proteomes" id="UP000184188"/>
    </source>
</evidence>
<dbReference type="Pfam" id="PF04082">
    <property type="entry name" value="Fungal_trans"/>
    <property type="match status" value="1"/>
</dbReference>
<name>A0A1L9SHP9_9EURO</name>
<evidence type="ECO:0000256" key="6">
    <source>
        <dbReference type="SAM" id="MobiDB-lite"/>
    </source>
</evidence>
<evidence type="ECO:0000313" key="8">
    <source>
        <dbReference type="EMBL" id="OJJ46643.1"/>
    </source>
</evidence>
<feature type="compositionally biased region" description="Polar residues" evidence="6">
    <location>
        <begin position="307"/>
        <end position="316"/>
    </location>
</feature>
<evidence type="ECO:0000256" key="5">
    <source>
        <dbReference type="ARBA" id="ARBA00023242"/>
    </source>
</evidence>
<dbReference type="GO" id="GO:0000981">
    <property type="term" value="F:DNA-binding transcription factor activity, RNA polymerase II-specific"/>
    <property type="evidence" value="ECO:0007669"/>
    <property type="project" value="InterPro"/>
</dbReference>
<dbReference type="Pfam" id="PF00172">
    <property type="entry name" value="Zn_clus"/>
    <property type="match status" value="1"/>
</dbReference>
<evidence type="ECO:0000256" key="4">
    <source>
        <dbReference type="ARBA" id="ARBA00023163"/>
    </source>
</evidence>
<dbReference type="SMART" id="SM00066">
    <property type="entry name" value="GAL4"/>
    <property type="match status" value="1"/>
</dbReference>
<dbReference type="OrthoDB" id="2740448at2759"/>
<evidence type="ECO:0000256" key="3">
    <source>
        <dbReference type="ARBA" id="ARBA00023125"/>
    </source>
</evidence>
<dbReference type="PROSITE" id="PS00463">
    <property type="entry name" value="ZN2_CY6_FUNGAL_1"/>
    <property type="match status" value="1"/>
</dbReference>
<keyword evidence="1" id="KW-0479">Metal-binding</keyword>
<sequence>MSSTKRACDGCKIRKVRCGGGQPCRSCLNAGLQCTFIRIQQQRGPQQLRCTTRLLIEQTQRLSTSSTRIPLNVLATTLSIYQARLYPVWPVVDDVAVLATLRHEETEDGETYVLATALAAATMAQLRLHQRDIPGESSQAEALVAECLRVRSALRYRSLCSLHAIRTSFFLHVYYENQQPGGSESLLYLREAISYAQMMKLHRQSAYPGVDLVEEDLRRRVLWLLFVTERGVGLLHHLPIVLKTNICPPRIDDDSHFLPAFLNLLNLFRLLDQWRVFDMIQDDNDDNDDDKDNNDDYDNYGTYNNNSEQTIPRNPLTSSGKRTILATLQRQLQQDGAIFPLDAVSDVQKADLCVTRHWMRMILWKLSCRKETETATATGMGMRMVRAFPVMVATELLHIISRLPRSALEAHGLGMELKIYEIASSLADAVASTTSSLSSFSFPSPTSSGESLLARLHAILAMVWGGTNQPLVDMLHRKMAGPALSTNPALPLPLLGPSLLLHPVETETETETEMQTPTVAVNQLFESQQFDGDMDLLDLSNLSGGISFLDHYPPEIPPSGLLSNLTSGYEEYLYNE</sequence>
<accession>A0A1L9SHP9</accession>
<dbReference type="PROSITE" id="PS50048">
    <property type="entry name" value="ZN2_CY6_FUNGAL_2"/>
    <property type="match status" value="1"/>
</dbReference>
<dbReference type="Gene3D" id="4.10.240.10">
    <property type="entry name" value="Zn(2)-C6 fungal-type DNA-binding domain"/>
    <property type="match status" value="1"/>
</dbReference>
<feature type="domain" description="Zn(2)-C6 fungal-type" evidence="7">
    <location>
        <begin position="7"/>
        <end position="36"/>
    </location>
</feature>
<keyword evidence="2" id="KW-0805">Transcription regulation</keyword>
<dbReference type="PANTHER" id="PTHR31668">
    <property type="entry name" value="GLUCOSE TRANSPORT TRANSCRIPTION REGULATOR RGT1-RELATED-RELATED"/>
    <property type="match status" value="1"/>
</dbReference>
<feature type="compositionally biased region" description="Acidic residues" evidence="6">
    <location>
        <begin position="282"/>
        <end position="298"/>
    </location>
</feature>
<keyword evidence="3" id="KW-0238">DNA-binding</keyword>
<protein>
    <recommendedName>
        <fullName evidence="7">Zn(2)-C6 fungal-type domain-containing protein</fullName>
    </recommendedName>
</protein>
<dbReference type="RefSeq" id="XP_022581153.1">
    <property type="nucleotide sequence ID" value="XM_022723104.1"/>
</dbReference>
<dbReference type="GO" id="GO:0008270">
    <property type="term" value="F:zinc ion binding"/>
    <property type="evidence" value="ECO:0007669"/>
    <property type="project" value="InterPro"/>
</dbReference>
<feature type="region of interest" description="Disordered" evidence="6">
    <location>
        <begin position="282"/>
        <end position="316"/>
    </location>
</feature>
<dbReference type="Proteomes" id="UP000184188">
    <property type="component" value="Unassembled WGS sequence"/>
</dbReference>
<evidence type="ECO:0000259" key="7">
    <source>
        <dbReference type="PROSITE" id="PS50048"/>
    </source>
</evidence>
<dbReference type="PANTHER" id="PTHR31668:SF28">
    <property type="entry name" value="ZN(II)2CYS6 TRANSCRIPTION FACTOR (EUROFUNG)"/>
    <property type="match status" value="1"/>
</dbReference>
<dbReference type="InterPro" id="IPR007219">
    <property type="entry name" value="XnlR_reg_dom"/>
</dbReference>